<feature type="compositionally biased region" description="Polar residues" evidence="1">
    <location>
        <begin position="582"/>
        <end position="593"/>
    </location>
</feature>
<comment type="caution">
    <text evidence="3">The sequence shown here is derived from an EMBL/GenBank/DDBJ whole genome shotgun (WGS) entry which is preliminary data.</text>
</comment>
<keyword evidence="2" id="KW-0472">Membrane</keyword>
<keyword evidence="2" id="KW-0812">Transmembrane</keyword>
<feature type="transmembrane region" description="Helical" evidence="2">
    <location>
        <begin position="132"/>
        <end position="151"/>
    </location>
</feature>
<feature type="region of interest" description="Disordered" evidence="1">
    <location>
        <begin position="609"/>
        <end position="683"/>
    </location>
</feature>
<feature type="compositionally biased region" description="Low complexity" evidence="1">
    <location>
        <begin position="668"/>
        <end position="683"/>
    </location>
</feature>
<evidence type="ECO:0000313" key="4">
    <source>
        <dbReference type="Proteomes" id="UP000606974"/>
    </source>
</evidence>
<feature type="transmembrane region" description="Helical" evidence="2">
    <location>
        <begin position="287"/>
        <end position="306"/>
    </location>
</feature>
<feature type="compositionally biased region" description="Low complexity" evidence="1">
    <location>
        <begin position="619"/>
        <end position="633"/>
    </location>
</feature>
<dbReference type="OrthoDB" id="3021074at2759"/>
<feature type="region of interest" description="Disordered" evidence="1">
    <location>
        <begin position="436"/>
        <end position="465"/>
    </location>
</feature>
<reference evidence="3" key="1">
    <citation type="submission" date="2020-02" db="EMBL/GenBank/DDBJ databases">
        <authorList>
            <person name="Palmer J.M."/>
        </authorList>
    </citation>
    <scope>NUCLEOTIDE SEQUENCE</scope>
    <source>
        <strain evidence="3">EPUS1.4</strain>
        <tissue evidence="3">Thallus</tissue>
    </source>
</reference>
<evidence type="ECO:0000256" key="2">
    <source>
        <dbReference type="SAM" id="Phobius"/>
    </source>
</evidence>
<feature type="transmembrane region" description="Helical" evidence="2">
    <location>
        <begin position="102"/>
        <end position="120"/>
    </location>
</feature>
<name>A0A8H7ARD1_9EURO</name>
<feature type="compositionally biased region" description="Polar residues" evidence="1">
    <location>
        <begin position="641"/>
        <end position="655"/>
    </location>
</feature>
<organism evidence="3 4">
    <name type="scientific">Endocarpon pusillum</name>
    <dbReference type="NCBI Taxonomy" id="364733"/>
    <lineage>
        <taxon>Eukaryota</taxon>
        <taxon>Fungi</taxon>
        <taxon>Dikarya</taxon>
        <taxon>Ascomycota</taxon>
        <taxon>Pezizomycotina</taxon>
        <taxon>Eurotiomycetes</taxon>
        <taxon>Chaetothyriomycetidae</taxon>
        <taxon>Verrucariales</taxon>
        <taxon>Verrucariaceae</taxon>
        <taxon>Endocarpon</taxon>
    </lineage>
</organism>
<protein>
    <submittedName>
        <fullName evidence="3">Uncharacterized protein</fullName>
    </submittedName>
</protein>
<accession>A0A8H7ARD1</accession>
<sequence>MAVLPSTSSLLNTLAGRSDVTPAAHATSNALQVVCAWPVSGQYGPGSRALYYVLVLACVLARKEASVRNACLAAALLFPAVAAIHGIVLAAVHVNGAIDMDIYGAFQLCTIGILAAPVTVRRSRTYFNDPGRNAIFLWTGVILAGLLSLTVEFYRNTTSDCTHDDSGKPISPDAARFPYRDNPSCGLTCSVEQGPSSPLRGGSVNNIYVIPSPEKLTFGTGTLLAAACCIPAILSLISMWDKILEINWNKNRIGGGHADERNDEVIEGTNGATIGNMKRVNRVIRQLLNVVEIPVLYGAVLAILIIGERNFFSSQVQYQTEPIASIGQWGPLVGTLLAALGSLYLVLARDMAVMDEAKPNPSMHHCNCSHHHHGGERHPNLPVQPKVDARSMDGGVFQGSPQDPIGLPAMQELGIGPFTGSPPPIAIPDAIDVRSSASNASTAPASGTTPGPVHQVKRAWTTDTGKGNKITRRLTAIGSYLGTPAHDLYDDSEFRRGPALNFPEIPGEEQRNRELSQIREQWKATPALREQRSRAGSFHSRVASGLDVEASPSTPRAASPFLSPTRPERLRVSTLPAEHSSFEQQDPASSPSAGLNGGMLQRRQATLEVPSPVHFNPTRSKSSASSISPIAIRPEGRSLPTIVTSPDHYTSSPVQTPISNLPSPPSSSEPLPLSSTTASSSPS</sequence>
<dbReference type="EMBL" id="JAACFV010000018">
    <property type="protein sequence ID" value="KAF7511641.1"/>
    <property type="molecule type" value="Genomic_DNA"/>
</dbReference>
<gene>
    <name evidence="3" type="ORF">GJ744_003804</name>
</gene>
<keyword evidence="2" id="KW-1133">Transmembrane helix</keyword>
<evidence type="ECO:0000256" key="1">
    <source>
        <dbReference type="SAM" id="MobiDB-lite"/>
    </source>
</evidence>
<evidence type="ECO:0000313" key="3">
    <source>
        <dbReference type="EMBL" id="KAF7511641.1"/>
    </source>
</evidence>
<feature type="transmembrane region" description="Helical" evidence="2">
    <location>
        <begin position="218"/>
        <end position="240"/>
    </location>
</feature>
<feature type="region of interest" description="Disordered" evidence="1">
    <location>
        <begin position="545"/>
        <end position="597"/>
    </location>
</feature>
<feature type="compositionally biased region" description="Low complexity" evidence="1">
    <location>
        <begin position="436"/>
        <end position="452"/>
    </location>
</feature>
<feature type="transmembrane region" description="Helical" evidence="2">
    <location>
        <begin position="70"/>
        <end position="90"/>
    </location>
</feature>
<dbReference type="Proteomes" id="UP000606974">
    <property type="component" value="Unassembled WGS sequence"/>
</dbReference>
<feature type="transmembrane region" description="Helical" evidence="2">
    <location>
        <begin position="326"/>
        <end position="347"/>
    </location>
</feature>
<proteinExistence type="predicted"/>
<keyword evidence="4" id="KW-1185">Reference proteome</keyword>
<dbReference type="AlphaFoldDB" id="A0A8H7ARD1"/>